<reference evidence="2 3" key="1">
    <citation type="submission" date="2016-03" db="EMBL/GenBank/DDBJ databases">
        <title>Acetic acid bacteria sequencing.</title>
        <authorList>
            <person name="Brandt J."/>
            <person name="Jakob F."/>
            <person name="Vogel R.F."/>
        </authorList>
    </citation>
    <scope>NUCLEOTIDE SEQUENCE [LARGE SCALE GENOMIC DNA]</scope>
    <source>
        <strain evidence="2 3">TMW2.1153</strain>
    </source>
</reference>
<name>A0A1U9KCV5_ACEAC</name>
<evidence type="ECO:0000256" key="1">
    <source>
        <dbReference type="SAM" id="Phobius"/>
    </source>
</evidence>
<protein>
    <recommendedName>
        <fullName evidence="4">HEPN domain-containing protein</fullName>
    </recommendedName>
</protein>
<feature type="transmembrane region" description="Helical" evidence="1">
    <location>
        <begin position="51"/>
        <end position="73"/>
    </location>
</feature>
<keyword evidence="3" id="KW-1185">Reference proteome</keyword>
<dbReference type="RefSeq" id="WP_077811619.1">
    <property type="nucleotide sequence ID" value="NZ_CP014692.1"/>
</dbReference>
<gene>
    <name evidence="2" type="ORF">A0U92_01085</name>
</gene>
<dbReference type="Proteomes" id="UP000188937">
    <property type="component" value="Chromosome"/>
</dbReference>
<evidence type="ECO:0000313" key="2">
    <source>
        <dbReference type="EMBL" id="AQS83592.1"/>
    </source>
</evidence>
<evidence type="ECO:0000313" key="3">
    <source>
        <dbReference type="Proteomes" id="UP000188937"/>
    </source>
</evidence>
<keyword evidence="1" id="KW-0812">Transmembrane</keyword>
<dbReference type="OrthoDB" id="7854481at2"/>
<organism evidence="2 3">
    <name type="scientific">Acetobacter aceti</name>
    <dbReference type="NCBI Taxonomy" id="435"/>
    <lineage>
        <taxon>Bacteria</taxon>
        <taxon>Pseudomonadati</taxon>
        <taxon>Pseudomonadota</taxon>
        <taxon>Alphaproteobacteria</taxon>
        <taxon>Acetobacterales</taxon>
        <taxon>Acetobacteraceae</taxon>
        <taxon>Acetobacter</taxon>
        <taxon>Acetobacter subgen. Acetobacter</taxon>
    </lineage>
</organism>
<accession>A0A1U9KCV5</accession>
<feature type="transmembrane region" description="Helical" evidence="1">
    <location>
        <begin position="21"/>
        <end position="39"/>
    </location>
</feature>
<sequence length="188" mass="21821">MTTKKKNSIPAEDAKKVSERFLYSGICFGQGFQVLFQRYHTCESSQDKKDYILPVCFILAHALECYFKAYLSFQGMTVKELRKREFGHNLENLHKKAIEEGLYEIVLSPMCLPDADNASSKEHIQELVDSLHGIHCGEDDYADRYMKYDTETGYPTFFWEAGEAMTDLQCVLLSKMPYPRILWTDRTK</sequence>
<dbReference type="KEGG" id="aace:A0U92_01085"/>
<dbReference type="EMBL" id="CP014692">
    <property type="protein sequence ID" value="AQS83592.1"/>
    <property type="molecule type" value="Genomic_DNA"/>
</dbReference>
<proteinExistence type="predicted"/>
<keyword evidence="1" id="KW-1133">Transmembrane helix</keyword>
<keyword evidence="1" id="KW-0472">Membrane</keyword>
<evidence type="ECO:0008006" key="4">
    <source>
        <dbReference type="Google" id="ProtNLM"/>
    </source>
</evidence>
<dbReference type="AlphaFoldDB" id="A0A1U9KCV5"/>